<dbReference type="InterPro" id="IPR006076">
    <property type="entry name" value="FAD-dep_OxRdtase"/>
</dbReference>
<sequence>MSKLPLLLKSAHNNGVTGAHLISREDLLRREPHLNPAAMGAMAIPGESVVDPWLTPVTLAHKAWRHGAKIMRDCKVLGGHREKGSYWLLKTSKGPIKSRLVINCAGLQGDKVEAINQPSPFGIHPRKGQFAVFDQSAGSLLQSIILPVPSERTKGVLVFPSVYGNIVVGPTAEDQTARENPQVHQKVIDELIAFAQFVVPELAEHPVVATYAGLRPATQMKDYHFILDKNRGWVTVGGIRSTGLSNCLAIARRVVKSISTSQSHITYPEQSPKIIRIADDTVEMDGMSYRITHPLARLGFANKRAKL</sequence>
<reference evidence="2" key="2">
    <citation type="journal article" date="2020" name="Nat. Ecol. Evol.">
        <title>Deeply conserved synteny resolves early events in vertebrate evolution.</title>
        <authorList>
            <person name="Simakov O."/>
            <person name="Marletaz F."/>
            <person name="Yue J.X."/>
            <person name="O'Connell B."/>
            <person name="Jenkins J."/>
            <person name="Brandt A."/>
            <person name="Calef R."/>
            <person name="Tung C.H."/>
            <person name="Huang T.K."/>
            <person name="Schmutz J."/>
            <person name="Satoh N."/>
            <person name="Yu J.K."/>
            <person name="Putnam N.H."/>
            <person name="Green R.E."/>
            <person name="Rokhsar D.S."/>
        </authorList>
    </citation>
    <scope>NUCLEOTIDE SEQUENCE [LARGE SCALE GENOMIC DNA]</scope>
    <source>
        <strain evidence="2">S238N-H82</strain>
    </source>
</reference>
<dbReference type="OrthoDB" id="498204at2759"/>
<name>A0A9J7KX91_BRAFL</name>
<evidence type="ECO:0000313" key="2">
    <source>
        <dbReference type="Proteomes" id="UP000001554"/>
    </source>
</evidence>
<gene>
    <name evidence="3" type="primary">LOC118412485</name>
</gene>
<keyword evidence="2" id="KW-1185">Reference proteome</keyword>
<dbReference type="RefSeq" id="XP_035671264.1">
    <property type="nucleotide sequence ID" value="XM_035815371.1"/>
</dbReference>
<accession>A0A9J7KX91</accession>
<dbReference type="PANTHER" id="PTHR42720">
    <property type="entry name" value="GLYCEROL-3-PHOSPHATE DEHYDROGENASE"/>
    <property type="match status" value="1"/>
</dbReference>
<protein>
    <submittedName>
        <fullName evidence="3">Uncharacterized protein MG039 homolog</fullName>
    </submittedName>
</protein>
<dbReference type="PANTHER" id="PTHR42720:SF1">
    <property type="entry name" value="GLYCEROL 3-PHOSPHATE OXIDASE"/>
    <property type="match status" value="1"/>
</dbReference>
<feature type="domain" description="FAD dependent oxidoreductase" evidence="1">
    <location>
        <begin position="8"/>
        <end position="255"/>
    </location>
</feature>
<dbReference type="InterPro" id="IPR052745">
    <property type="entry name" value="G3P_Oxidase/Oxidoreductase"/>
</dbReference>
<evidence type="ECO:0000259" key="1">
    <source>
        <dbReference type="Pfam" id="PF01266"/>
    </source>
</evidence>
<reference evidence="3" key="1">
    <citation type="journal article" date="2016" name="Genome Biol. Evol.">
        <title>Conserved non-coding elements in the most distant genera of cephalochordates: the Goldilocks principle.</title>
        <authorList>
            <person name="Yue J.X."/>
            <person name="Kozmikova I."/>
            <person name="Ono H."/>
            <person name="Nossa C.W."/>
            <person name="Kozmik Z."/>
            <person name="Putnam N.H."/>
            <person name="Yu J.K."/>
            <person name="Holland L.Z."/>
        </authorList>
    </citation>
    <scope>NUCLEOTIDE SEQUENCE</scope>
</reference>
<dbReference type="Pfam" id="PF01266">
    <property type="entry name" value="DAO"/>
    <property type="match status" value="1"/>
</dbReference>
<dbReference type="GeneID" id="118412485"/>
<dbReference type="Proteomes" id="UP000001554">
    <property type="component" value="Chromosome 3"/>
</dbReference>
<reference evidence="3" key="3">
    <citation type="submission" date="2025-08" db="UniProtKB">
        <authorList>
            <consortium name="RefSeq"/>
        </authorList>
    </citation>
    <scope>IDENTIFICATION</scope>
</reference>
<dbReference type="InterPro" id="IPR036188">
    <property type="entry name" value="FAD/NAD-bd_sf"/>
</dbReference>
<dbReference type="SUPFAM" id="SSF54373">
    <property type="entry name" value="FAD-linked reductases, C-terminal domain"/>
    <property type="match status" value="1"/>
</dbReference>
<organism evidence="2 3">
    <name type="scientific">Branchiostoma floridae</name>
    <name type="common">Florida lancelet</name>
    <name type="synonym">Amphioxus</name>
    <dbReference type="NCBI Taxonomy" id="7739"/>
    <lineage>
        <taxon>Eukaryota</taxon>
        <taxon>Metazoa</taxon>
        <taxon>Chordata</taxon>
        <taxon>Cephalochordata</taxon>
        <taxon>Leptocardii</taxon>
        <taxon>Amphioxiformes</taxon>
        <taxon>Branchiostomatidae</taxon>
        <taxon>Branchiostoma</taxon>
    </lineage>
</organism>
<dbReference type="Gene3D" id="3.30.9.10">
    <property type="entry name" value="D-Amino Acid Oxidase, subunit A, domain 2"/>
    <property type="match status" value="1"/>
</dbReference>
<dbReference type="Gene3D" id="3.50.50.60">
    <property type="entry name" value="FAD/NAD(P)-binding domain"/>
    <property type="match status" value="1"/>
</dbReference>
<dbReference type="AlphaFoldDB" id="A0A9J7KX91"/>
<dbReference type="SUPFAM" id="SSF51905">
    <property type="entry name" value="FAD/NAD(P)-binding domain"/>
    <property type="match status" value="1"/>
</dbReference>
<evidence type="ECO:0000313" key="3">
    <source>
        <dbReference type="RefSeq" id="XP_035671264.1"/>
    </source>
</evidence>
<dbReference type="KEGG" id="bfo:118412485"/>
<proteinExistence type="predicted"/>